<organism evidence="2 3">
    <name type="scientific">Actinomadura rubrobrunea</name>
    <dbReference type="NCBI Taxonomy" id="115335"/>
    <lineage>
        <taxon>Bacteria</taxon>
        <taxon>Bacillati</taxon>
        <taxon>Actinomycetota</taxon>
        <taxon>Actinomycetes</taxon>
        <taxon>Streptosporangiales</taxon>
        <taxon>Thermomonosporaceae</taxon>
        <taxon>Actinomadura</taxon>
    </lineage>
</organism>
<comment type="caution">
    <text evidence="2">The sequence shown here is derived from an EMBL/GenBank/DDBJ whole genome shotgun (WGS) entry which is preliminary data.</text>
</comment>
<name>A0A9W6PX37_9ACTN</name>
<dbReference type="AlphaFoldDB" id="A0A9W6PX37"/>
<sequence length="188" mass="20484">MWALAVPVAFALAGAVAQMRYGGRWIGVGLGLVVFAVAVIRAGAVWRRAGAALLVSICGLALMFFAGPMEYALYLKTTGEEVPAVVLKVEKDKGVKTDLWYCTVLATESKPTVYRLSEQQNCYDQFRQGQRVTIRKDPLGLTLPYLPDDSTDDDIRIGLYASAGLFLATALSMLYGGLRRRADRLSAD</sequence>
<gene>
    <name evidence="2" type="ORF">Arub01_42730</name>
</gene>
<evidence type="ECO:0008006" key="4">
    <source>
        <dbReference type="Google" id="ProtNLM"/>
    </source>
</evidence>
<evidence type="ECO:0000313" key="3">
    <source>
        <dbReference type="Proteomes" id="UP001165124"/>
    </source>
</evidence>
<feature type="transmembrane region" description="Helical" evidence="1">
    <location>
        <begin position="25"/>
        <end position="44"/>
    </location>
</feature>
<accession>A0A9W6PX37</accession>
<feature type="transmembrane region" description="Helical" evidence="1">
    <location>
        <begin position="51"/>
        <end position="69"/>
    </location>
</feature>
<dbReference type="Proteomes" id="UP001165124">
    <property type="component" value="Unassembled WGS sequence"/>
</dbReference>
<proteinExistence type="predicted"/>
<reference evidence="2" key="1">
    <citation type="submission" date="2023-02" db="EMBL/GenBank/DDBJ databases">
        <title>Actinomadura rubrobrunea NBRC 14622.</title>
        <authorList>
            <person name="Ichikawa N."/>
            <person name="Sato H."/>
            <person name="Tonouchi N."/>
        </authorList>
    </citation>
    <scope>NUCLEOTIDE SEQUENCE</scope>
    <source>
        <strain evidence="2">NBRC 14622</strain>
    </source>
</reference>
<feature type="transmembrane region" description="Helical" evidence="1">
    <location>
        <begin position="157"/>
        <end position="178"/>
    </location>
</feature>
<keyword evidence="1" id="KW-1133">Transmembrane helix</keyword>
<keyword evidence="1" id="KW-0472">Membrane</keyword>
<protein>
    <recommendedName>
        <fullName evidence="4">DUF3592 domain-containing protein</fullName>
    </recommendedName>
</protein>
<evidence type="ECO:0000256" key="1">
    <source>
        <dbReference type="SAM" id="Phobius"/>
    </source>
</evidence>
<keyword evidence="3" id="KW-1185">Reference proteome</keyword>
<dbReference type="EMBL" id="BSRZ01000012">
    <property type="protein sequence ID" value="GLW66029.1"/>
    <property type="molecule type" value="Genomic_DNA"/>
</dbReference>
<keyword evidence="1" id="KW-0812">Transmembrane</keyword>
<evidence type="ECO:0000313" key="2">
    <source>
        <dbReference type="EMBL" id="GLW66029.1"/>
    </source>
</evidence>